<name>A0A0S4KKV7_BODSA</name>
<protein>
    <submittedName>
        <fullName evidence="2">Uncharacterized protein</fullName>
    </submittedName>
</protein>
<reference evidence="3" key="1">
    <citation type="submission" date="2015-09" db="EMBL/GenBank/DDBJ databases">
        <authorList>
            <consortium name="Pathogen Informatics"/>
        </authorList>
    </citation>
    <scope>NUCLEOTIDE SEQUENCE [LARGE SCALE GENOMIC DNA]</scope>
    <source>
        <strain evidence="3">Lake Konstanz</strain>
    </source>
</reference>
<evidence type="ECO:0000313" key="2">
    <source>
        <dbReference type="EMBL" id="CUI14246.1"/>
    </source>
</evidence>
<evidence type="ECO:0000256" key="1">
    <source>
        <dbReference type="SAM" id="MobiDB-lite"/>
    </source>
</evidence>
<dbReference type="Proteomes" id="UP000051952">
    <property type="component" value="Unassembled WGS sequence"/>
</dbReference>
<organism evidence="2 3">
    <name type="scientific">Bodo saltans</name>
    <name type="common">Flagellated protozoan</name>
    <dbReference type="NCBI Taxonomy" id="75058"/>
    <lineage>
        <taxon>Eukaryota</taxon>
        <taxon>Discoba</taxon>
        <taxon>Euglenozoa</taxon>
        <taxon>Kinetoplastea</taxon>
        <taxon>Metakinetoplastina</taxon>
        <taxon>Eubodonida</taxon>
        <taxon>Bodonidae</taxon>
        <taxon>Bodo</taxon>
    </lineage>
</organism>
<dbReference type="VEuPathDB" id="TriTrypDB:BSAL_79310"/>
<gene>
    <name evidence="2" type="ORF">BSAL_79310</name>
</gene>
<dbReference type="EMBL" id="CYKH01000811">
    <property type="protein sequence ID" value="CUI14246.1"/>
    <property type="molecule type" value="Genomic_DNA"/>
</dbReference>
<accession>A0A0S4KKV7</accession>
<feature type="region of interest" description="Disordered" evidence="1">
    <location>
        <begin position="1"/>
        <end position="22"/>
    </location>
</feature>
<keyword evidence="3" id="KW-1185">Reference proteome</keyword>
<proteinExistence type="predicted"/>
<evidence type="ECO:0000313" key="3">
    <source>
        <dbReference type="Proteomes" id="UP000051952"/>
    </source>
</evidence>
<sequence>MLSLPRRPQPPSGGKKKKSGGIAPRRFNVLSAALGSALSVEELTSRMDLIHVEASARTSLFVEVIAELVAEKIHAAVARHWLSTLASRDYVYALEKKEYDTLVKNHRAQLQILRANVSPEAVALKIVNAQEEELLARKRIVLLEQKMFEDFFRQLGRMLLFMDFDVGTTSGGSSGSSFLRDAVNGAAQEMAAQSPSDRKGGKRVTRLGADGKPLVHLCDGCPFLKPEDCPFYAAPWVSKESFADQHQRRKLARLKAPLRLEQLSYDKLLREREAHVANMNIRMYRTMLLNA</sequence>
<dbReference type="AlphaFoldDB" id="A0A0S4KKV7"/>